<dbReference type="Proteomes" id="UP000288953">
    <property type="component" value="Chromosome"/>
</dbReference>
<name>A0ABX5R8P3_9PSED</name>
<evidence type="ECO:0000313" key="1">
    <source>
        <dbReference type="EMBL" id="QAX81923.1"/>
    </source>
</evidence>
<reference evidence="1 2" key="1">
    <citation type="journal article" date="2018" name="Genome Biol. Evol.">
        <title>Partnering With a Pest: Genomes of Hemlock Woolly Adelgid Symbionts Reveal Atypical Nutritional Provisioning Patterns in Dual-Obligate Bacteria.</title>
        <authorList>
            <person name="Weglarz K.M."/>
            <person name="Havill N.P."/>
            <person name="Burke G.R."/>
            <person name="von Dohlen C.D."/>
        </authorList>
    </citation>
    <scope>NUCLEOTIDE SEQUENCE [LARGE SCALE GENOMIC DNA]</scope>
    <source>
        <strain evidence="1 2">HWA_ENA</strain>
    </source>
</reference>
<evidence type="ECO:0000313" key="2">
    <source>
        <dbReference type="Proteomes" id="UP000288953"/>
    </source>
</evidence>
<dbReference type="EMBL" id="CP026512">
    <property type="protein sequence ID" value="QAX81923.1"/>
    <property type="molecule type" value="Genomic_DNA"/>
</dbReference>
<proteinExistence type="predicted"/>
<sequence>MLTLLRLAVLASSIIMRVAKSRQMTHLLSNITAKIAASLR</sequence>
<organism evidence="1 2">
    <name type="scientific">Candidatus Pseudomonas adelgestsugas</name>
    <dbReference type="NCBI Taxonomy" id="1302376"/>
    <lineage>
        <taxon>Bacteria</taxon>
        <taxon>Pseudomonadati</taxon>
        <taxon>Pseudomonadota</taxon>
        <taxon>Gammaproteobacteria</taxon>
        <taxon>Pseudomonadales</taxon>
        <taxon>Pseudomonadaceae</taxon>
        <taxon>Pseudomonas</taxon>
    </lineage>
</organism>
<gene>
    <name evidence="1" type="ORF">C3B55_00590</name>
</gene>
<keyword evidence="2" id="KW-1185">Reference proteome</keyword>
<protein>
    <submittedName>
        <fullName evidence="1">Uncharacterized protein</fullName>
    </submittedName>
</protein>
<accession>A0ABX5R8P3</accession>